<name>A0ACC2X8T8_9TREE</name>
<sequence length="565" mass="58268">MTYNEQLQSITMLPLSILSLCLLPLALASPLPTNGGLAPLSIEGDVVGDSYIVVLKKEAVQGLGALEVHLGEVREWGAVDPIGKIENLTDGSVDILGGIKHVYQPTSVGGHGYYGYSGAFTPSTLAKIRAHPAVAYVEHDQYVTVSDPTTSDGSFPAPEVVAEAASSFGLPPRTNASDASVLTQSSAPWGLARISHRPALSLSTFTKYAYSSHALDDIKGGVDVYVIDTGINIAHVEFEGRARWGKTIPTGAKNYDGNGHGSHCAGTIGSRKYGVHKGANLVAVKVLGDNGSGTLADVISGIQWAAEDAIAKRHLASLGGHPAYKGAIGSMSLGGGKSQATDDAVNAAVDSGLPMAVAAGNDNRDACDYSPARAKKALTVVASTLGDERAYFSNWGTCTDVAGPGLNILSVWTGGNATTNVISGTSMATPHLAGLMAYLLEIYGSESFPSLDSDALAELSVLGGADASEIAAIESTSLEVEGEEQTVYSGVYNALPGFVKPFLPSPRLVSAFTAPAPKKPSVPALSPAQIKGLVVKLASKGVLTDVKEGTPNLLAFNNATVVVKK</sequence>
<protein>
    <submittedName>
        <fullName evidence="1">Uncharacterized protein</fullName>
    </submittedName>
</protein>
<dbReference type="Proteomes" id="UP001234202">
    <property type="component" value="Unassembled WGS sequence"/>
</dbReference>
<dbReference type="EMBL" id="JASBWV010000024">
    <property type="protein sequence ID" value="KAJ9119471.1"/>
    <property type="molecule type" value="Genomic_DNA"/>
</dbReference>
<keyword evidence="2" id="KW-1185">Reference proteome</keyword>
<organism evidence="1 2">
    <name type="scientific">Naganishia onofrii</name>
    <dbReference type="NCBI Taxonomy" id="1851511"/>
    <lineage>
        <taxon>Eukaryota</taxon>
        <taxon>Fungi</taxon>
        <taxon>Dikarya</taxon>
        <taxon>Basidiomycota</taxon>
        <taxon>Agaricomycotina</taxon>
        <taxon>Tremellomycetes</taxon>
        <taxon>Filobasidiales</taxon>
        <taxon>Filobasidiaceae</taxon>
        <taxon>Naganishia</taxon>
    </lineage>
</organism>
<evidence type="ECO:0000313" key="1">
    <source>
        <dbReference type="EMBL" id="KAJ9119471.1"/>
    </source>
</evidence>
<accession>A0ACC2X8T8</accession>
<evidence type="ECO:0000313" key="2">
    <source>
        <dbReference type="Proteomes" id="UP001234202"/>
    </source>
</evidence>
<gene>
    <name evidence="1" type="ORF">QFC24_005704</name>
</gene>
<proteinExistence type="predicted"/>
<reference evidence="1" key="1">
    <citation type="submission" date="2023-04" db="EMBL/GenBank/DDBJ databases">
        <title>Draft Genome sequencing of Naganishia species isolated from polar environments using Oxford Nanopore Technology.</title>
        <authorList>
            <person name="Leo P."/>
            <person name="Venkateswaran K."/>
        </authorList>
    </citation>
    <scope>NUCLEOTIDE SEQUENCE</scope>
    <source>
        <strain evidence="1">DBVPG 5303</strain>
    </source>
</reference>
<comment type="caution">
    <text evidence="1">The sequence shown here is derived from an EMBL/GenBank/DDBJ whole genome shotgun (WGS) entry which is preliminary data.</text>
</comment>